<comment type="caution">
    <text evidence="2">The sequence shown here is derived from an EMBL/GenBank/DDBJ whole genome shotgun (WGS) entry which is preliminary data.</text>
</comment>
<evidence type="ECO:0000313" key="3">
    <source>
        <dbReference type="Proteomes" id="UP001597244"/>
    </source>
</evidence>
<dbReference type="CDD" id="cd02440">
    <property type="entry name" value="AdoMet_MTases"/>
    <property type="match status" value="1"/>
</dbReference>
<dbReference type="SUPFAM" id="SSF53335">
    <property type="entry name" value="S-adenosyl-L-methionine-dependent methyltransferases"/>
    <property type="match status" value="1"/>
</dbReference>
<name>A0ABW4DMB4_9LACO</name>
<dbReference type="Gene3D" id="3.40.50.150">
    <property type="entry name" value="Vaccinia Virus protein VP39"/>
    <property type="match status" value="1"/>
</dbReference>
<accession>A0ABW4DMB4</accession>
<dbReference type="RefSeq" id="WP_125578664.1">
    <property type="nucleotide sequence ID" value="NZ_JBHTOF010000083.1"/>
</dbReference>
<proteinExistence type="predicted"/>
<sequence length="250" mass="29049">MSELSDLQAAWDEFAPEYYQAERASQLSYVADVIKFLQRKNLLPQQLVDLGSGAGRFAIPFAQAGVQVQAVDFSQAMLDLLTDRLKQLALTQRVTSQRASWQDLIETQIKFPAVWLSMLPDVDAEQMLQLSNLATEQFMIFRLVEVRDDNFTPLLAELNLPPERPEIQPRLMANYQEKLQSHFSRVLTQRFHYQQQEQMSRVELEDYLESVLQLTPAQLESTMEKLQPKISADQLRTIENYTFELMIFQR</sequence>
<gene>
    <name evidence="2" type="ORF">ACFQ4L_06975</name>
</gene>
<evidence type="ECO:0000259" key="1">
    <source>
        <dbReference type="Pfam" id="PF13649"/>
    </source>
</evidence>
<reference evidence="3" key="1">
    <citation type="journal article" date="2019" name="Int. J. Syst. Evol. Microbiol.">
        <title>The Global Catalogue of Microorganisms (GCM) 10K type strain sequencing project: providing services to taxonomists for standard genome sequencing and annotation.</title>
        <authorList>
            <consortium name="The Broad Institute Genomics Platform"/>
            <consortium name="The Broad Institute Genome Sequencing Center for Infectious Disease"/>
            <person name="Wu L."/>
            <person name="Ma J."/>
        </authorList>
    </citation>
    <scope>NUCLEOTIDE SEQUENCE [LARGE SCALE GENOMIC DNA]</scope>
    <source>
        <strain evidence="3">CCM 8951</strain>
    </source>
</reference>
<protein>
    <submittedName>
        <fullName evidence="2">Class I SAM-dependent methyltransferase</fullName>
        <ecNumber evidence="2">2.1.1.222</ecNumber>
        <ecNumber evidence="2">2.1.1.64</ecNumber>
    </submittedName>
</protein>
<keyword evidence="3" id="KW-1185">Reference proteome</keyword>
<dbReference type="Proteomes" id="UP001597244">
    <property type="component" value="Unassembled WGS sequence"/>
</dbReference>
<dbReference type="GO" id="GO:0102208">
    <property type="term" value="F:2-polyprenyl-6-hydroxyphenol methylase activity"/>
    <property type="evidence" value="ECO:0007669"/>
    <property type="project" value="UniProtKB-EC"/>
</dbReference>
<keyword evidence="2" id="KW-0808">Transferase</keyword>
<evidence type="ECO:0000313" key="2">
    <source>
        <dbReference type="EMBL" id="MFD1465800.1"/>
    </source>
</evidence>
<dbReference type="EMBL" id="JBHTOF010000083">
    <property type="protein sequence ID" value="MFD1465800.1"/>
    <property type="molecule type" value="Genomic_DNA"/>
</dbReference>
<dbReference type="EC" id="2.1.1.64" evidence="2"/>
<keyword evidence="2" id="KW-0489">Methyltransferase</keyword>
<dbReference type="GO" id="GO:0032259">
    <property type="term" value="P:methylation"/>
    <property type="evidence" value="ECO:0007669"/>
    <property type="project" value="UniProtKB-KW"/>
</dbReference>
<organism evidence="2 3">
    <name type="scientific">Lapidilactobacillus mulanensis</name>
    <dbReference type="NCBI Taxonomy" id="2485999"/>
    <lineage>
        <taxon>Bacteria</taxon>
        <taxon>Bacillati</taxon>
        <taxon>Bacillota</taxon>
        <taxon>Bacilli</taxon>
        <taxon>Lactobacillales</taxon>
        <taxon>Lactobacillaceae</taxon>
        <taxon>Lapidilactobacillus</taxon>
    </lineage>
</organism>
<dbReference type="EC" id="2.1.1.222" evidence="2"/>
<dbReference type="InterPro" id="IPR029063">
    <property type="entry name" value="SAM-dependent_MTases_sf"/>
</dbReference>
<dbReference type="InterPro" id="IPR041698">
    <property type="entry name" value="Methyltransf_25"/>
</dbReference>
<dbReference type="Pfam" id="PF13649">
    <property type="entry name" value="Methyltransf_25"/>
    <property type="match status" value="1"/>
</dbReference>
<dbReference type="GO" id="GO:0061542">
    <property type="term" value="F:3-demethylubiquinol 3-O-methyltransferase activity"/>
    <property type="evidence" value="ECO:0007669"/>
    <property type="project" value="UniProtKB-EC"/>
</dbReference>
<feature type="domain" description="Methyltransferase" evidence="1">
    <location>
        <begin position="48"/>
        <end position="128"/>
    </location>
</feature>